<dbReference type="Proteomes" id="UP001595821">
    <property type="component" value="Unassembled WGS sequence"/>
</dbReference>
<dbReference type="GeneID" id="71854529"/>
<gene>
    <name evidence="1" type="ORF">ACFOZ7_18265</name>
</gene>
<sequence>MTPAFTGQEKALSREECDEHLREQGTGVLSLASDGEAYSVPISFGYADDVVYFVFLGYAADSEKARFAEATDRACLVSYDVSGKFGWESIVVRGPLREVDDDEWDELVDAIEDNAWYPSLFSEADPQSQLRGFALSTEDVSGLADQRES</sequence>
<organism evidence="1 2">
    <name type="scientific">Natribaculum luteum</name>
    <dbReference type="NCBI Taxonomy" id="1586232"/>
    <lineage>
        <taxon>Archaea</taxon>
        <taxon>Methanobacteriati</taxon>
        <taxon>Methanobacteriota</taxon>
        <taxon>Stenosarchaea group</taxon>
        <taxon>Halobacteria</taxon>
        <taxon>Halobacteriales</taxon>
        <taxon>Natrialbaceae</taxon>
        <taxon>Natribaculum</taxon>
    </lineage>
</organism>
<accession>A0ABD5P3F2</accession>
<proteinExistence type="predicted"/>
<dbReference type="AlphaFoldDB" id="A0ABD5P3F2"/>
<dbReference type="InterPro" id="IPR012349">
    <property type="entry name" value="Split_barrel_FMN-bd"/>
</dbReference>
<evidence type="ECO:0000313" key="2">
    <source>
        <dbReference type="Proteomes" id="UP001595821"/>
    </source>
</evidence>
<dbReference type="Gene3D" id="2.30.110.10">
    <property type="entry name" value="Electron Transport, Fmn-binding Protein, Chain A"/>
    <property type="match status" value="1"/>
</dbReference>
<dbReference type="InterPro" id="IPR024747">
    <property type="entry name" value="Pyridox_Oxase-rel"/>
</dbReference>
<comment type="caution">
    <text evidence="1">The sequence shown here is derived from an EMBL/GenBank/DDBJ whole genome shotgun (WGS) entry which is preliminary data.</text>
</comment>
<protein>
    <submittedName>
        <fullName evidence="1">Pyridoxamine 5'-phosphate oxidase family protein</fullName>
    </submittedName>
</protein>
<dbReference type="SUPFAM" id="SSF50475">
    <property type="entry name" value="FMN-binding split barrel"/>
    <property type="match status" value="1"/>
</dbReference>
<name>A0ABD5P3F2_9EURY</name>
<dbReference type="EMBL" id="JBHSDJ010000128">
    <property type="protein sequence ID" value="MFC4248845.1"/>
    <property type="molecule type" value="Genomic_DNA"/>
</dbReference>
<dbReference type="RefSeq" id="WP_246966603.1">
    <property type="nucleotide sequence ID" value="NZ_CP095397.1"/>
</dbReference>
<evidence type="ECO:0000313" key="1">
    <source>
        <dbReference type="EMBL" id="MFC4248845.1"/>
    </source>
</evidence>
<reference evidence="1 2" key="1">
    <citation type="journal article" date="2014" name="Int. J. Syst. Evol. Microbiol.">
        <title>Complete genome sequence of Corynebacterium casei LMG S-19264T (=DSM 44701T), isolated from a smear-ripened cheese.</title>
        <authorList>
            <consortium name="US DOE Joint Genome Institute (JGI-PGF)"/>
            <person name="Walter F."/>
            <person name="Albersmeier A."/>
            <person name="Kalinowski J."/>
            <person name="Ruckert C."/>
        </authorList>
    </citation>
    <scope>NUCLEOTIDE SEQUENCE [LARGE SCALE GENOMIC DNA]</scope>
    <source>
        <strain evidence="1 2">IBRC-M 10912</strain>
    </source>
</reference>
<dbReference type="Pfam" id="PF12900">
    <property type="entry name" value="Pyridox_ox_2"/>
    <property type="match status" value="1"/>
</dbReference>